<dbReference type="EMBL" id="CP043031">
    <property type="protein sequence ID" value="QEH93208.1"/>
    <property type="molecule type" value="Genomic_DNA"/>
</dbReference>
<dbReference type="InterPro" id="IPR029058">
    <property type="entry name" value="AB_hydrolase_fold"/>
</dbReference>
<name>A0ABX5Z8Z3_9MICO</name>
<dbReference type="Gene3D" id="3.40.50.1820">
    <property type="entry name" value="alpha/beta hydrolase"/>
    <property type="match status" value="1"/>
</dbReference>
<reference evidence="2 3" key="1">
    <citation type="submission" date="2019-08" db="EMBL/GenBank/DDBJ databases">
        <title>Dermacoccus abyssi strain HZAU 226, whole genome Nanopore sequencing project.</title>
        <authorList>
            <person name="Guo A."/>
            <person name="Zhang X."/>
            <person name="Ruan Y."/>
            <person name="Liu W."/>
            <person name="Chen Q."/>
            <person name="Gu L."/>
        </authorList>
    </citation>
    <scope>NUCLEOTIDE SEQUENCE [LARGE SCALE GENOMIC DNA]</scope>
    <source>
        <strain evidence="2 3">HZAU 226</strain>
    </source>
</reference>
<accession>A0ABX5Z8Z3</accession>
<protein>
    <submittedName>
        <fullName evidence="2">Acyl-CoA thioesterase</fullName>
    </submittedName>
</protein>
<dbReference type="SUPFAM" id="SSF53474">
    <property type="entry name" value="alpha/beta-Hydrolases"/>
    <property type="match status" value="1"/>
</dbReference>
<evidence type="ECO:0000259" key="1">
    <source>
        <dbReference type="Pfam" id="PF08840"/>
    </source>
</evidence>
<evidence type="ECO:0000313" key="3">
    <source>
        <dbReference type="Proteomes" id="UP000323565"/>
    </source>
</evidence>
<feature type="domain" description="BAAT/Acyl-CoA thioester hydrolase C-terminal" evidence="1">
    <location>
        <begin position="89"/>
        <end position="244"/>
    </location>
</feature>
<dbReference type="InterPro" id="IPR014940">
    <property type="entry name" value="BAAT_C"/>
</dbReference>
<sequence>MGHQATREPFSDGTGFRIRPHVPNGVGVLTVAGSSGRLDDPRAKIFAAKGCVAETMTWFGGPGQNVGPYDVPLETFLDRAGALRRECDHVVLVGTSFGAEGVLAAAAQDGGAFVDAVVAFAPSSVVWCGIRPNGTATSHWTFAGQPLPYIAFSQDHWPDDATHSLLDLYRSSLEQAPERVRDAATIAVERIPHVIAVAGGDDQVWPSADFAERIARRRAEHGLDTVIVADEAAGHRTILPGEPVATGGHVMARGGSERADRRLGASAWAAVEALLADLGSTPV</sequence>
<keyword evidence="3" id="KW-1185">Reference proteome</keyword>
<dbReference type="Proteomes" id="UP000323565">
    <property type="component" value="Chromosome"/>
</dbReference>
<proteinExistence type="predicted"/>
<dbReference type="Pfam" id="PF08840">
    <property type="entry name" value="BAAT_C"/>
    <property type="match status" value="1"/>
</dbReference>
<organism evidence="2 3">
    <name type="scientific">Dermacoccus abyssi</name>
    <dbReference type="NCBI Taxonomy" id="322596"/>
    <lineage>
        <taxon>Bacteria</taxon>
        <taxon>Bacillati</taxon>
        <taxon>Actinomycetota</taxon>
        <taxon>Actinomycetes</taxon>
        <taxon>Micrococcales</taxon>
        <taxon>Dermacoccaceae</taxon>
        <taxon>Dermacoccus</taxon>
    </lineage>
</organism>
<gene>
    <name evidence="2" type="ORF">FV141_06495</name>
</gene>
<evidence type="ECO:0000313" key="2">
    <source>
        <dbReference type="EMBL" id="QEH93208.1"/>
    </source>
</evidence>